<feature type="region of interest" description="Disordered" evidence="1">
    <location>
        <begin position="96"/>
        <end position="134"/>
    </location>
</feature>
<accession>A0AA36GU06</accession>
<dbReference type="AlphaFoldDB" id="A0AA36GU06"/>
<evidence type="ECO:0000256" key="1">
    <source>
        <dbReference type="SAM" id="MobiDB-lite"/>
    </source>
</evidence>
<keyword evidence="2" id="KW-0472">Membrane</keyword>
<feature type="compositionally biased region" description="Gly residues" evidence="1">
    <location>
        <begin position="96"/>
        <end position="111"/>
    </location>
</feature>
<organism evidence="3 4">
    <name type="scientific">Cylicocyclus nassatus</name>
    <name type="common">Nematode worm</name>
    <dbReference type="NCBI Taxonomy" id="53992"/>
    <lineage>
        <taxon>Eukaryota</taxon>
        <taxon>Metazoa</taxon>
        <taxon>Ecdysozoa</taxon>
        <taxon>Nematoda</taxon>
        <taxon>Chromadorea</taxon>
        <taxon>Rhabditida</taxon>
        <taxon>Rhabditina</taxon>
        <taxon>Rhabditomorpha</taxon>
        <taxon>Strongyloidea</taxon>
        <taxon>Strongylidae</taxon>
        <taxon>Cylicocyclus</taxon>
    </lineage>
</organism>
<sequence length="173" mass="18650">MMTETYYYLSMLACRHALYILGLIACTLALRCYVGETKNNGKPNSTQVCMSAKYCLKKTRKSGIDSIHLYGCDDLSDCRRSILDIFGMTIFAKGRGGGGKGGGGKGGGGKGRGGKGGRGKRGRRSKRRSPTKKSCLTKNKVTKCCCKKDLCNGLEQVPAFAALVTSTMFFLNT</sequence>
<proteinExistence type="predicted"/>
<feature type="transmembrane region" description="Helical" evidence="2">
    <location>
        <begin position="6"/>
        <end position="30"/>
    </location>
</feature>
<comment type="caution">
    <text evidence="3">The sequence shown here is derived from an EMBL/GenBank/DDBJ whole genome shotgun (WGS) entry which is preliminary data.</text>
</comment>
<keyword evidence="2" id="KW-0812">Transmembrane</keyword>
<gene>
    <name evidence="3" type="ORF">CYNAS_LOCUS10119</name>
</gene>
<dbReference type="Proteomes" id="UP001176961">
    <property type="component" value="Unassembled WGS sequence"/>
</dbReference>
<feature type="compositionally biased region" description="Basic residues" evidence="1">
    <location>
        <begin position="112"/>
        <end position="131"/>
    </location>
</feature>
<evidence type="ECO:0000313" key="3">
    <source>
        <dbReference type="EMBL" id="CAJ0598136.1"/>
    </source>
</evidence>
<keyword evidence="2" id="KW-1133">Transmembrane helix</keyword>
<keyword evidence="4" id="KW-1185">Reference proteome</keyword>
<evidence type="ECO:0000256" key="2">
    <source>
        <dbReference type="SAM" id="Phobius"/>
    </source>
</evidence>
<reference evidence="3" key="1">
    <citation type="submission" date="2023-07" db="EMBL/GenBank/DDBJ databases">
        <authorList>
            <consortium name="CYATHOMIX"/>
        </authorList>
    </citation>
    <scope>NUCLEOTIDE SEQUENCE</scope>
    <source>
        <strain evidence="3">N/A</strain>
    </source>
</reference>
<protein>
    <submittedName>
        <fullName evidence="3">Uncharacterized protein</fullName>
    </submittedName>
</protein>
<evidence type="ECO:0000313" key="4">
    <source>
        <dbReference type="Proteomes" id="UP001176961"/>
    </source>
</evidence>
<dbReference type="EMBL" id="CATQJL010000223">
    <property type="protein sequence ID" value="CAJ0598136.1"/>
    <property type="molecule type" value="Genomic_DNA"/>
</dbReference>
<name>A0AA36GU06_CYLNA</name>